<keyword evidence="4" id="KW-0131">Cell cycle</keyword>
<organism evidence="4 5">
    <name type="scientific">Marine Group I thaumarchaeote SCGC AAA799-P11</name>
    <dbReference type="NCBI Taxonomy" id="1502295"/>
    <lineage>
        <taxon>Archaea</taxon>
        <taxon>Nitrososphaerota</taxon>
        <taxon>Marine Group I</taxon>
    </lineage>
</organism>
<reference evidence="4 5" key="1">
    <citation type="submission" date="2014-06" db="EMBL/GenBank/DDBJ databases">
        <authorList>
            <person name="Ngugi D.K."/>
            <person name="Blom J."/>
            <person name="Alam I."/>
            <person name="Rashid M."/>
            <person name="Baalawi W."/>
            <person name="Zhang G."/>
            <person name="Hikmawan T."/>
            <person name="Guan Y."/>
            <person name="Antunes A."/>
            <person name="Siam R."/>
            <person name="El-Dorry H."/>
            <person name="Bajic V."/>
            <person name="Stingl U."/>
        </authorList>
    </citation>
    <scope>NUCLEOTIDE SEQUENCE [LARGE SCALE GENOMIC DNA]</scope>
    <source>
        <strain evidence="4">SCGC AAA799-P11</strain>
    </source>
</reference>
<dbReference type="SUPFAM" id="SSF52490">
    <property type="entry name" value="Tubulin nucleotide-binding domain-like"/>
    <property type="match status" value="1"/>
</dbReference>
<dbReference type="InterPro" id="IPR045061">
    <property type="entry name" value="FtsZ/CetZ"/>
</dbReference>
<dbReference type="InterPro" id="IPR003008">
    <property type="entry name" value="Tubulin_FtsZ_GTPase"/>
</dbReference>
<proteinExistence type="predicted"/>
<keyword evidence="5" id="KW-1185">Reference proteome</keyword>
<dbReference type="FunFam" id="3.40.50.1440:FF:000073">
    <property type="entry name" value="Cell division protein, GTPase domain"/>
    <property type="match status" value="1"/>
</dbReference>
<accession>A0A087S3S2</accession>
<evidence type="ECO:0000313" key="5">
    <source>
        <dbReference type="Proteomes" id="UP000029387"/>
    </source>
</evidence>
<protein>
    <submittedName>
        <fullName evidence="4">Cell division protein FtsZ 1</fullName>
    </submittedName>
</protein>
<dbReference type="EMBL" id="JOSZ01000001">
    <property type="protein sequence ID" value="KFM20376.1"/>
    <property type="molecule type" value="Genomic_DNA"/>
</dbReference>
<name>A0A087S3S2_9ARCH</name>
<dbReference type="GO" id="GO:0032153">
    <property type="term" value="C:cell division site"/>
    <property type="evidence" value="ECO:0007669"/>
    <property type="project" value="TreeGrafter"/>
</dbReference>
<gene>
    <name evidence="4" type="primary">ftsZ1</name>
    <name evidence="4" type="ORF">AAA799P11_00123</name>
</gene>
<evidence type="ECO:0000256" key="1">
    <source>
        <dbReference type="ARBA" id="ARBA00022741"/>
    </source>
</evidence>
<dbReference type="PATRIC" id="fig|1502295.3.peg.121"/>
<keyword evidence="4" id="KW-0132">Cell division</keyword>
<dbReference type="GO" id="GO:0005525">
    <property type="term" value="F:GTP binding"/>
    <property type="evidence" value="ECO:0007669"/>
    <property type="project" value="UniProtKB-KW"/>
</dbReference>
<dbReference type="GO" id="GO:0051301">
    <property type="term" value="P:cell division"/>
    <property type="evidence" value="ECO:0007669"/>
    <property type="project" value="UniProtKB-KW"/>
</dbReference>
<dbReference type="Pfam" id="PF00091">
    <property type="entry name" value="Tubulin"/>
    <property type="match status" value="1"/>
</dbReference>
<dbReference type="AlphaFoldDB" id="A0A087S3S2"/>
<evidence type="ECO:0000313" key="4">
    <source>
        <dbReference type="EMBL" id="KFM20376.1"/>
    </source>
</evidence>
<dbReference type="InterPro" id="IPR036525">
    <property type="entry name" value="Tubulin/FtsZ_GTPase_sf"/>
</dbReference>
<dbReference type="Proteomes" id="UP000029387">
    <property type="component" value="Unassembled WGS sequence"/>
</dbReference>
<dbReference type="PANTHER" id="PTHR30314">
    <property type="entry name" value="CELL DIVISION PROTEIN FTSZ-RELATED"/>
    <property type="match status" value="1"/>
</dbReference>
<keyword evidence="2" id="KW-0342">GTP-binding</keyword>
<dbReference type="GO" id="GO:0003924">
    <property type="term" value="F:GTPase activity"/>
    <property type="evidence" value="ECO:0007669"/>
    <property type="project" value="InterPro"/>
</dbReference>
<dbReference type="Gene3D" id="3.40.50.1440">
    <property type="entry name" value="Tubulin/FtsZ, GTPase domain"/>
    <property type="match status" value="1"/>
</dbReference>
<comment type="caution">
    <text evidence="4">The sequence shown here is derived from an EMBL/GenBank/DDBJ whole genome shotgun (WGS) entry which is preliminary data.</text>
</comment>
<evidence type="ECO:0000256" key="2">
    <source>
        <dbReference type="ARBA" id="ARBA00023134"/>
    </source>
</evidence>
<keyword evidence="1" id="KW-0547">Nucleotide-binding</keyword>
<evidence type="ECO:0000259" key="3">
    <source>
        <dbReference type="SMART" id="SM00864"/>
    </source>
</evidence>
<dbReference type="SMART" id="SM00864">
    <property type="entry name" value="Tubulin"/>
    <property type="match status" value="1"/>
</dbReference>
<sequence length="316" mass="34043">MSFQVKEPVLVIGLGGAGSKLAIKAKDSLNSDCLLISNDSKDFIEEIPSVHVSTDSVVNPSMQLIRGSTYNVSEEIKSKISGYSTVVMMSNLAGKAGSAIAPIVSDMCKEADTGLISFAIMPFKYEKDRIFNSGVSLKRVRENSECTVVLDNDSLLESNPDLTPKACYDIANSAIMHVVESLGASELSSETNILTTSKQGQDIEESLRDSLKMLYGNAPPNAVKRSMLYVVGGSNIPVGVLNSITNLTSGILNESNSQIDMTSESEESKVVMLSSIQGMTKFDNYDPLGMIPQEDTLDWSAPDCSIDCELDLPQLE</sequence>
<dbReference type="PANTHER" id="PTHR30314:SF3">
    <property type="entry name" value="MITOCHONDRIAL DIVISION PROTEIN FSZA"/>
    <property type="match status" value="1"/>
</dbReference>
<dbReference type="GO" id="GO:0005737">
    <property type="term" value="C:cytoplasm"/>
    <property type="evidence" value="ECO:0007669"/>
    <property type="project" value="TreeGrafter"/>
</dbReference>
<feature type="domain" description="Tubulin/FtsZ GTPase" evidence="3">
    <location>
        <begin position="8"/>
        <end position="190"/>
    </location>
</feature>